<gene>
    <name evidence="1" type="ORF">Q5H92_13900</name>
</gene>
<name>A0ABT9ADL2_9BACT</name>
<comment type="caution">
    <text evidence="1">The sequence shown here is derived from an EMBL/GenBank/DDBJ whole genome shotgun (WGS) entry which is preliminary data.</text>
</comment>
<dbReference type="InterPro" id="IPR006450">
    <property type="entry name" value="Phage_HK97_gp6-like"/>
</dbReference>
<protein>
    <submittedName>
        <fullName evidence="1">Head-tail connector protein</fullName>
    </submittedName>
</protein>
<sequence>MPEPIDVDFLKQHCRITGNLEDSLLAVYIPAARQLAEAWCNTQFVSQLVQKTYTIAQMCEIPAADVVGVTGFYTSVAELPISGKWFTEYVKGISVSREYPIYWDELPTYTVQYQVTVNPVDVPDAVRVAIAKIAASLYEERENSGTSELGITAKTLLAAYRSI</sequence>
<evidence type="ECO:0000313" key="1">
    <source>
        <dbReference type="EMBL" id="MDO7847459.1"/>
    </source>
</evidence>
<dbReference type="Proteomes" id="UP001167796">
    <property type="component" value="Unassembled WGS sequence"/>
</dbReference>
<organism evidence="1 2">
    <name type="scientific">Hymenobacter mellowenesis</name>
    <dbReference type="NCBI Taxonomy" id="3063995"/>
    <lineage>
        <taxon>Bacteria</taxon>
        <taxon>Pseudomonadati</taxon>
        <taxon>Bacteroidota</taxon>
        <taxon>Cytophagia</taxon>
        <taxon>Cytophagales</taxon>
        <taxon>Hymenobacteraceae</taxon>
        <taxon>Hymenobacter</taxon>
    </lineage>
</organism>
<dbReference type="Gene3D" id="1.10.3230.30">
    <property type="entry name" value="Phage gp6-like head-tail connector protein"/>
    <property type="match status" value="1"/>
</dbReference>
<accession>A0ABT9ADL2</accession>
<dbReference type="EMBL" id="JAUQSX010000006">
    <property type="protein sequence ID" value="MDO7847459.1"/>
    <property type="molecule type" value="Genomic_DNA"/>
</dbReference>
<reference evidence="1" key="1">
    <citation type="submission" date="2023-07" db="EMBL/GenBank/DDBJ databases">
        <authorList>
            <person name="Kim M.K."/>
        </authorList>
    </citation>
    <scope>NUCLEOTIDE SEQUENCE</scope>
    <source>
        <strain evidence="1">M29</strain>
    </source>
</reference>
<dbReference type="CDD" id="cd08054">
    <property type="entry name" value="gp6"/>
    <property type="match status" value="1"/>
</dbReference>
<proteinExistence type="predicted"/>
<dbReference type="InterPro" id="IPR021146">
    <property type="entry name" value="Phage_gp6-like_head-tail"/>
</dbReference>
<evidence type="ECO:0000313" key="2">
    <source>
        <dbReference type="Proteomes" id="UP001167796"/>
    </source>
</evidence>
<dbReference type="NCBIfam" id="TIGR01560">
    <property type="entry name" value="put_DNA_pack"/>
    <property type="match status" value="1"/>
</dbReference>
<dbReference type="RefSeq" id="WP_305012135.1">
    <property type="nucleotide sequence ID" value="NZ_JAUQSX010000006.1"/>
</dbReference>
<dbReference type="Pfam" id="PF05135">
    <property type="entry name" value="Phage_connect_1"/>
    <property type="match status" value="1"/>
</dbReference>
<keyword evidence="2" id="KW-1185">Reference proteome</keyword>